<comment type="caution">
    <text evidence="1">The sequence shown here is derived from an EMBL/GenBank/DDBJ whole genome shotgun (WGS) entry which is preliminary data.</text>
</comment>
<evidence type="ECO:0000313" key="1">
    <source>
        <dbReference type="EMBL" id="KAJ7985236.1"/>
    </source>
</evidence>
<dbReference type="EMBL" id="CM055763">
    <property type="protein sequence ID" value="KAJ7985236.1"/>
    <property type="molecule type" value="Genomic_DNA"/>
</dbReference>
<sequence>MQVTCYVHSSDVSGYKCFASPFKAIAWFPVGGLLCRHSPCHGSAHTGPYRSNPTALLHFRWVSHTTGLGTWTQPEPWQLHSPSNRSVTHGRGIRQLALEILAERGTPGERSSQGHREECWTSAVFSWNAGLATDE</sequence>
<organism evidence="1 2">
    <name type="scientific">Dallia pectoralis</name>
    <name type="common">Alaska blackfish</name>
    <dbReference type="NCBI Taxonomy" id="75939"/>
    <lineage>
        <taxon>Eukaryota</taxon>
        <taxon>Metazoa</taxon>
        <taxon>Chordata</taxon>
        <taxon>Craniata</taxon>
        <taxon>Vertebrata</taxon>
        <taxon>Euteleostomi</taxon>
        <taxon>Actinopterygii</taxon>
        <taxon>Neopterygii</taxon>
        <taxon>Teleostei</taxon>
        <taxon>Protacanthopterygii</taxon>
        <taxon>Esociformes</taxon>
        <taxon>Umbridae</taxon>
        <taxon>Dallia</taxon>
    </lineage>
</organism>
<protein>
    <submittedName>
        <fullName evidence="1">Uncharacterized protein</fullName>
    </submittedName>
</protein>
<keyword evidence="2" id="KW-1185">Reference proteome</keyword>
<name>A0ACC2F1I1_DALPE</name>
<accession>A0ACC2F1I1</accession>
<evidence type="ECO:0000313" key="2">
    <source>
        <dbReference type="Proteomes" id="UP001157502"/>
    </source>
</evidence>
<dbReference type="Proteomes" id="UP001157502">
    <property type="component" value="Chromosome 36"/>
</dbReference>
<gene>
    <name evidence="1" type="ORF">DPEC_G00349990</name>
</gene>
<proteinExistence type="predicted"/>
<reference evidence="1" key="1">
    <citation type="submission" date="2021-05" db="EMBL/GenBank/DDBJ databases">
        <authorList>
            <person name="Pan Q."/>
            <person name="Jouanno E."/>
            <person name="Zahm M."/>
            <person name="Klopp C."/>
            <person name="Cabau C."/>
            <person name="Louis A."/>
            <person name="Berthelot C."/>
            <person name="Parey E."/>
            <person name="Roest Crollius H."/>
            <person name="Montfort J."/>
            <person name="Robinson-Rechavi M."/>
            <person name="Bouchez O."/>
            <person name="Lampietro C."/>
            <person name="Lopez Roques C."/>
            <person name="Donnadieu C."/>
            <person name="Postlethwait J."/>
            <person name="Bobe J."/>
            <person name="Dillon D."/>
            <person name="Chandos A."/>
            <person name="von Hippel F."/>
            <person name="Guiguen Y."/>
        </authorList>
    </citation>
    <scope>NUCLEOTIDE SEQUENCE</scope>
    <source>
        <strain evidence="1">YG-Jan2019</strain>
    </source>
</reference>